<organism evidence="1 2">
    <name type="scientific">Pseudomonas putida</name>
    <name type="common">Arthrobacter siderocapsulatus</name>
    <dbReference type="NCBI Taxonomy" id="303"/>
    <lineage>
        <taxon>Bacteria</taxon>
        <taxon>Pseudomonadati</taxon>
        <taxon>Pseudomonadota</taxon>
        <taxon>Gammaproteobacteria</taxon>
        <taxon>Pseudomonadales</taxon>
        <taxon>Pseudomonadaceae</taxon>
        <taxon>Pseudomonas</taxon>
    </lineage>
</organism>
<gene>
    <name evidence="1" type="ORF">HX798_23095</name>
</gene>
<accession>A0A7Y7ZDW1</accession>
<proteinExistence type="predicted"/>
<dbReference type="RefSeq" id="WP_177011048.1">
    <property type="nucleotide sequence ID" value="NZ_JACARV010000080.1"/>
</dbReference>
<reference evidence="1 2" key="1">
    <citation type="submission" date="2020-04" db="EMBL/GenBank/DDBJ databases">
        <title>Molecular characterization of pseudomonads from Agaricus bisporus reveal novel blotch 2 pathogens in Western Europe.</title>
        <authorList>
            <person name="Taparia T."/>
            <person name="Krijger M."/>
            <person name="Haynes E."/>
            <person name="Elpinstone J.G."/>
            <person name="Noble R."/>
            <person name="Van Der Wolf J."/>
        </authorList>
    </citation>
    <scope>NUCLEOTIDE SEQUENCE [LARGE SCALE GENOMIC DNA]</scope>
    <source>
        <strain evidence="1 2">P7765</strain>
    </source>
</reference>
<name>A0A7Y7ZDW1_PSEPU</name>
<comment type="caution">
    <text evidence="1">The sequence shown here is derived from an EMBL/GenBank/DDBJ whole genome shotgun (WGS) entry which is preliminary data.</text>
</comment>
<dbReference type="Proteomes" id="UP000542695">
    <property type="component" value="Unassembled WGS sequence"/>
</dbReference>
<dbReference type="EMBL" id="JACARV010000080">
    <property type="protein sequence ID" value="NWC83152.1"/>
    <property type="molecule type" value="Genomic_DNA"/>
</dbReference>
<dbReference type="AlphaFoldDB" id="A0A7Y7ZDW1"/>
<evidence type="ECO:0000313" key="1">
    <source>
        <dbReference type="EMBL" id="NWC83152.1"/>
    </source>
</evidence>
<sequence>MSSTNSVSLFDLLNVAQDLTLSGEDVCNWVHEEGTEPGTFRVDTFDRFYRFEDQLVGLEDGACTAETVTGESISVRAELKRPVTPEDVLAAMGS</sequence>
<evidence type="ECO:0000313" key="2">
    <source>
        <dbReference type="Proteomes" id="UP000542695"/>
    </source>
</evidence>
<protein>
    <submittedName>
        <fullName evidence="1">Uncharacterized protein</fullName>
    </submittedName>
</protein>